<feature type="region of interest" description="Disordered" evidence="1">
    <location>
        <begin position="1"/>
        <end position="37"/>
    </location>
</feature>
<protein>
    <submittedName>
        <fullName evidence="2">Uncharacterized protein</fullName>
    </submittedName>
</protein>
<evidence type="ECO:0000313" key="2">
    <source>
        <dbReference type="EMBL" id="TRY89763.1"/>
    </source>
</evidence>
<reference evidence="2 3" key="1">
    <citation type="journal article" date="2019" name="Sci. Data">
        <title>Hybrid genome assembly and annotation of Danionella translucida.</title>
        <authorList>
            <person name="Kadobianskyi M."/>
            <person name="Schulze L."/>
            <person name="Schuelke M."/>
            <person name="Judkewitz B."/>
        </authorList>
    </citation>
    <scope>NUCLEOTIDE SEQUENCE [LARGE SCALE GENOMIC DNA]</scope>
    <source>
        <strain evidence="2 3">Bolton</strain>
    </source>
</reference>
<gene>
    <name evidence="2" type="ORF">DNTS_000009</name>
</gene>
<accession>A0A553QIK2</accession>
<keyword evidence="3" id="KW-1185">Reference proteome</keyword>
<feature type="compositionally biased region" description="Basic and acidic residues" evidence="1">
    <location>
        <begin position="21"/>
        <end position="33"/>
    </location>
</feature>
<comment type="caution">
    <text evidence="2">The sequence shown here is derived from an EMBL/GenBank/DDBJ whole genome shotgun (WGS) entry which is preliminary data.</text>
</comment>
<sequence length="68" mass="7741">MGTVSHGIDEYMERIPSNPRQTEKKDKEVEMSRTRRVRARSVLNSSFSIGVELNHSTLSEDTHSSGFM</sequence>
<proteinExistence type="predicted"/>
<evidence type="ECO:0000256" key="1">
    <source>
        <dbReference type="SAM" id="MobiDB-lite"/>
    </source>
</evidence>
<organism evidence="2 3">
    <name type="scientific">Danionella cerebrum</name>
    <dbReference type="NCBI Taxonomy" id="2873325"/>
    <lineage>
        <taxon>Eukaryota</taxon>
        <taxon>Metazoa</taxon>
        <taxon>Chordata</taxon>
        <taxon>Craniata</taxon>
        <taxon>Vertebrata</taxon>
        <taxon>Euteleostomi</taxon>
        <taxon>Actinopterygii</taxon>
        <taxon>Neopterygii</taxon>
        <taxon>Teleostei</taxon>
        <taxon>Ostariophysi</taxon>
        <taxon>Cypriniformes</taxon>
        <taxon>Danionidae</taxon>
        <taxon>Danioninae</taxon>
        <taxon>Danionella</taxon>
    </lineage>
</organism>
<dbReference type="Proteomes" id="UP000316079">
    <property type="component" value="Unassembled WGS sequence"/>
</dbReference>
<evidence type="ECO:0000313" key="3">
    <source>
        <dbReference type="Proteomes" id="UP000316079"/>
    </source>
</evidence>
<dbReference type="AlphaFoldDB" id="A0A553QIK2"/>
<name>A0A553QIK2_9TELE</name>
<dbReference type="EMBL" id="SRMA01025933">
    <property type="protein sequence ID" value="TRY89763.1"/>
    <property type="molecule type" value="Genomic_DNA"/>
</dbReference>